<dbReference type="GO" id="GO:0005524">
    <property type="term" value="F:ATP binding"/>
    <property type="evidence" value="ECO:0007669"/>
    <property type="project" value="UniProtKB-KW"/>
</dbReference>
<comment type="similarity">
    <text evidence="3">Belongs to the AAA ATPase family. Highly divergent.</text>
</comment>
<dbReference type="Pfam" id="PF00004">
    <property type="entry name" value="AAA"/>
    <property type="match status" value="1"/>
</dbReference>
<dbReference type="Gene3D" id="3.40.50.300">
    <property type="entry name" value="P-loop containing nucleotide triphosphate hydrolases"/>
    <property type="match status" value="1"/>
</dbReference>
<keyword evidence="7" id="KW-1185">Reference proteome</keyword>
<dbReference type="RefSeq" id="WP_102248040.1">
    <property type="nucleotide sequence ID" value="NZ_CP025682.1"/>
</dbReference>
<dbReference type="PANTHER" id="PTHR42960">
    <property type="entry name" value="YCF46 PROTEIN"/>
    <property type="match status" value="1"/>
</dbReference>
<protein>
    <recommendedName>
        <fullName evidence="4">Uncharacterized AAA domain-containing protein ycf46</fullName>
    </recommendedName>
</protein>
<evidence type="ECO:0000256" key="3">
    <source>
        <dbReference type="ARBA" id="ARBA00038088"/>
    </source>
</evidence>
<keyword evidence="1" id="KW-0547">Nucleotide-binding</keyword>
<dbReference type="PANTHER" id="PTHR42960:SF1">
    <property type="entry name" value="YCF46 PROTEIN"/>
    <property type="match status" value="1"/>
</dbReference>
<evidence type="ECO:0000256" key="1">
    <source>
        <dbReference type="ARBA" id="ARBA00022741"/>
    </source>
</evidence>
<dbReference type="GO" id="GO:0016887">
    <property type="term" value="F:ATP hydrolysis activity"/>
    <property type="evidence" value="ECO:0007669"/>
    <property type="project" value="InterPro"/>
</dbReference>
<evidence type="ECO:0000256" key="2">
    <source>
        <dbReference type="ARBA" id="ARBA00022840"/>
    </source>
</evidence>
<evidence type="ECO:0000259" key="5">
    <source>
        <dbReference type="SMART" id="SM00382"/>
    </source>
</evidence>
<dbReference type="OrthoDB" id="9802352at2"/>
<dbReference type="InterPro" id="IPR003593">
    <property type="entry name" value="AAA+_ATPase"/>
</dbReference>
<evidence type="ECO:0000256" key="4">
    <source>
        <dbReference type="ARBA" id="ARBA00040480"/>
    </source>
</evidence>
<dbReference type="InterPro" id="IPR027417">
    <property type="entry name" value="P-loop_NTPase"/>
</dbReference>
<dbReference type="EMBL" id="CP025682">
    <property type="protein sequence ID" value="AUN95995.1"/>
    <property type="molecule type" value="Genomic_DNA"/>
</dbReference>
<sequence length="493" mass="53697">MADRNEAAHLVRIRKALDGGHPLVHVRGQDEARIEAVLAGFAAEAGRSLAVWTLTQGLRTDGATDATLADPLAALRHVIAQGDRCFALFKDLPLLLADRPELVRALRDAYHTLAGGGGCVFLSCGEHVLPATLEREVFLVDIGVPSEAEIRAEVDAAAPGLDGTLAAALAAAMKGMMLNEVRHLMRRLAVEGRLDTDAALAEVREEKAAVLMREACLRYVPETVDLDRVGGLENLKQWVEARAPLFAGGDAEHRVPLPAGVLFMGVSGCGKSMAAKVIAGAWRLPLVRLDMNLVLSGAYGSPEYAFDHALRVAEQIAPLVLWIDEMENSFGYDTQLRGGGTNPNIFSSFLTWMQEKPPGVFVVATANRIEKLPAEVIRKGRFDQLFFLDLPTERERMHILDIHLRANGADPAGFNLAALAAITKSWSGSEIEQGVRAGVVRSWQEHRALTERDVMWAMSRMVPLSRTMSEQIKALRAWSMERAVSASAREQTP</sequence>
<name>A0A2I6S9S4_9RHOO</name>
<dbReference type="KEGG" id="atw:C0099_14235"/>
<evidence type="ECO:0000313" key="7">
    <source>
        <dbReference type="Proteomes" id="UP000242205"/>
    </source>
</evidence>
<dbReference type="AlphaFoldDB" id="A0A2I6S9S4"/>
<feature type="domain" description="AAA+ ATPase" evidence="5">
    <location>
        <begin position="257"/>
        <end position="392"/>
    </location>
</feature>
<dbReference type="SUPFAM" id="SSF52540">
    <property type="entry name" value="P-loop containing nucleoside triphosphate hydrolases"/>
    <property type="match status" value="1"/>
</dbReference>
<dbReference type="Proteomes" id="UP000242205">
    <property type="component" value="Chromosome"/>
</dbReference>
<dbReference type="SMART" id="SM00382">
    <property type="entry name" value="AAA"/>
    <property type="match status" value="1"/>
</dbReference>
<proteinExistence type="inferred from homology"/>
<reference evidence="6 7" key="1">
    <citation type="submission" date="2018-01" db="EMBL/GenBank/DDBJ databases">
        <authorList>
            <person name="Fu G.-Y."/>
        </authorList>
    </citation>
    <scope>NUCLEOTIDE SEQUENCE [LARGE SCALE GENOMIC DNA]</scope>
    <source>
        <strain evidence="6 7">SY39</strain>
    </source>
</reference>
<organism evidence="6 7">
    <name type="scientific">Pseudazoarcus pumilus</name>
    <dbReference type="NCBI Taxonomy" id="2067960"/>
    <lineage>
        <taxon>Bacteria</taxon>
        <taxon>Pseudomonadati</taxon>
        <taxon>Pseudomonadota</taxon>
        <taxon>Betaproteobacteria</taxon>
        <taxon>Rhodocyclales</taxon>
        <taxon>Zoogloeaceae</taxon>
        <taxon>Pseudazoarcus</taxon>
    </lineage>
</organism>
<dbReference type="InterPro" id="IPR003959">
    <property type="entry name" value="ATPase_AAA_core"/>
</dbReference>
<dbReference type="Gene3D" id="1.10.8.60">
    <property type="match status" value="1"/>
</dbReference>
<dbReference type="InterPro" id="IPR052381">
    <property type="entry name" value="AAA_domain_protein"/>
</dbReference>
<accession>A0A2I6S9S4</accession>
<gene>
    <name evidence="6" type="ORF">C0099_14235</name>
</gene>
<keyword evidence="2" id="KW-0067">ATP-binding</keyword>
<evidence type="ECO:0000313" key="6">
    <source>
        <dbReference type="EMBL" id="AUN95995.1"/>
    </source>
</evidence>